<reference evidence="2" key="1">
    <citation type="submission" date="2017-08" db="EMBL/GenBank/DDBJ databases">
        <authorList>
            <person name="Varghese N."/>
            <person name="Submissions S."/>
        </authorList>
    </citation>
    <scope>NUCLEOTIDE SEQUENCE [LARGE SCALE GENOMIC DNA]</scope>
    <source>
        <strain evidence="2">JA276</strain>
    </source>
</reference>
<proteinExistence type="predicted"/>
<evidence type="ECO:0000313" key="1">
    <source>
        <dbReference type="EMBL" id="SOB93175.1"/>
    </source>
</evidence>
<dbReference type="OrthoDB" id="7686724at2"/>
<keyword evidence="2" id="KW-1185">Reference proteome</keyword>
<evidence type="ECO:0000313" key="2">
    <source>
        <dbReference type="Proteomes" id="UP000219111"/>
    </source>
</evidence>
<sequence>MGAEAENALKAGLVRLGREAGGAEPLVEALAADLAAGRFSAPDLAATALRGALAAAAETKAAGSAVLAEVAALNDQGAREEAAARLTAAGETLSAAAFRQDRICNATERAAARHLEALKAAAPAGGVIRAAVELLYAELEAGEAENDPWRLLVALEIAKALMKRAKGRDLGQAQTSLANCHQVIGQFRPGRKHLDLAADLFAAAAKAAVRTKQPENWAYAQHNLGGISELIGLRHQDGAMLKKAVKAYGNVLEVFNAQAHPVEWANATSALANVRAALGRMAQDNVEIEEAIKMFDDVFDALKGEEHAQDAAAARANHAIARRHLGEVRKDEALLFTALEDFAEALEDTSAPAPRARLLHARGLAHLALAGLLPDTQWADRAEADFEAARTLGSRDFADYRAGANHIGLARVALAKGDTAGAEAALEKAEAAFAAEPASAALRECESLRAALAG</sequence>
<dbReference type="EMBL" id="OBMT01000001">
    <property type="protein sequence ID" value="SOB93175.1"/>
    <property type="molecule type" value="Genomic_DNA"/>
</dbReference>
<name>A0A285RGC2_9RHOB</name>
<evidence type="ECO:0008006" key="3">
    <source>
        <dbReference type="Google" id="ProtNLM"/>
    </source>
</evidence>
<dbReference type="Proteomes" id="UP000219111">
    <property type="component" value="Unassembled WGS sequence"/>
</dbReference>
<gene>
    <name evidence="1" type="ORF">SAMN05877831_101129</name>
</gene>
<protein>
    <recommendedName>
        <fullName evidence="3">Tetratricopeptide repeat protein</fullName>
    </recommendedName>
</protein>
<dbReference type="RefSeq" id="WP_097068181.1">
    <property type="nucleotide sequence ID" value="NZ_OBMT01000001.1"/>
</dbReference>
<dbReference type="Gene3D" id="1.25.40.10">
    <property type="entry name" value="Tetratricopeptide repeat domain"/>
    <property type="match status" value="1"/>
</dbReference>
<dbReference type="InterPro" id="IPR011990">
    <property type="entry name" value="TPR-like_helical_dom_sf"/>
</dbReference>
<accession>A0A285RGC2</accession>
<organism evidence="1 2">
    <name type="scientific">Rhodobacter maris</name>
    <dbReference type="NCBI Taxonomy" id="446682"/>
    <lineage>
        <taxon>Bacteria</taxon>
        <taxon>Pseudomonadati</taxon>
        <taxon>Pseudomonadota</taxon>
        <taxon>Alphaproteobacteria</taxon>
        <taxon>Rhodobacterales</taxon>
        <taxon>Rhodobacter group</taxon>
        <taxon>Rhodobacter</taxon>
    </lineage>
</organism>
<dbReference type="AlphaFoldDB" id="A0A285RGC2"/>
<dbReference type="SUPFAM" id="SSF48452">
    <property type="entry name" value="TPR-like"/>
    <property type="match status" value="1"/>
</dbReference>